<keyword evidence="2" id="KW-1185">Reference proteome</keyword>
<dbReference type="RefSeq" id="WP_182802401.1">
    <property type="nucleotide sequence ID" value="NZ_CP060007.1"/>
</dbReference>
<dbReference type="KEGG" id="lacs:H4075_19025"/>
<name>A0A7G5XF86_9BACT</name>
<sequence>MQTFTSKSVGLRRKQLNRGTAAEVFPLLCPVREADWIDGWTYEMIFSVSGLAEKGCVFITPASGDNRTTWYITKYDSELFQLAFVRVTPGEMVVAIDIELTDNADGTTTADIKYEYTALNEDANKWIEEDAVTAFNANMNYWEEAINHYLMTGSKLRKSPVLN</sequence>
<accession>A0A7G5XF86</accession>
<evidence type="ECO:0000313" key="1">
    <source>
        <dbReference type="EMBL" id="QNA44139.1"/>
    </source>
</evidence>
<gene>
    <name evidence="1" type="ORF">H4075_19025</name>
</gene>
<proteinExistence type="predicted"/>
<dbReference type="EMBL" id="CP060007">
    <property type="protein sequence ID" value="QNA44139.1"/>
    <property type="molecule type" value="Genomic_DNA"/>
</dbReference>
<organism evidence="1 2">
    <name type="scientific">Lacibacter sediminis</name>
    <dbReference type="NCBI Taxonomy" id="2760713"/>
    <lineage>
        <taxon>Bacteria</taxon>
        <taxon>Pseudomonadati</taxon>
        <taxon>Bacteroidota</taxon>
        <taxon>Chitinophagia</taxon>
        <taxon>Chitinophagales</taxon>
        <taxon>Chitinophagaceae</taxon>
        <taxon>Lacibacter</taxon>
    </lineage>
</organism>
<evidence type="ECO:0000313" key="2">
    <source>
        <dbReference type="Proteomes" id="UP000515344"/>
    </source>
</evidence>
<reference evidence="2" key="1">
    <citation type="submission" date="2020-08" db="EMBL/GenBank/DDBJ databases">
        <title>Lacibacter sp. S13-6-6 genome sequencing.</title>
        <authorList>
            <person name="Jin L."/>
        </authorList>
    </citation>
    <scope>NUCLEOTIDE SEQUENCE [LARGE SCALE GENOMIC DNA]</scope>
    <source>
        <strain evidence="2">S13-6-6</strain>
    </source>
</reference>
<dbReference type="Proteomes" id="UP000515344">
    <property type="component" value="Chromosome"/>
</dbReference>
<dbReference type="AlphaFoldDB" id="A0A7G5XF86"/>
<evidence type="ECO:0008006" key="3">
    <source>
        <dbReference type="Google" id="ProtNLM"/>
    </source>
</evidence>
<protein>
    <recommendedName>
        <fullName evidence="3">SRPBCC family protein</fullName>
    </recommendedName>
</protein>